<protein>
    <recommendedName>
        <fullName evidence="13">Pyoverdine export ATP-binding/permease protein PvdT</fullName>
    </recommendedName>
</protein>
<dbReference type="Pfam" id="PF00005">
    <property type="entry name" value="ABC_tran"/>
    <property type="match status" value="1"/>
</dbReference>
<dbReference type="PROSITE" id="PS50893">
    <property type="entry name" value="ABC_TRANSPORTER_2"/>
    <property type="match status" value="1"/>
</dbReference>
<keyword evidence="2" id="KW-0813">Transport</keyword>
<evidence type="ECO:0000256" key="2">
    <source>
        <dbReference type="ARBA" id="ARBA00022448"/>
    </source>
</evidence>
<evidence type="ECO:0000256" key="13">
    <source>
        <dbReference type="ARBA" id="ARBA00041199"/>
    </source>
</evidence>
<evidence type="ECO:0000256" key="9">
    <source>
        <dbReference type="ARBA" id="ARBA00022989"/>
    </source>
</evidence>
<evidence type="ECO:0000256" key="12">
    <source>
        <dbReference type="ARBA" id="ARBA00038388"/>
    </source>
</evidence>
<dbReference type="FunFam" id="3.40.50.300:FF:000032">
    <property type="entry name" value="Export ABC transporter ATP-binding protein"/>
    <property type="match status" value="1"/>
</dbReference>
<keyword evidence="8" id="KW-1278">Translocase</keyword>
<feature type="transmembrane region" description="Helical" evidence="14">
    <location>
        <begin position="320"/>
        <end position="340"/>
    </location>
</feature>
<dbReference type="PROSITE" id="PS00211">
    <property type="entry name" value="ABC_TRANSPORTER_1"/>
    <property type="match status" value="1"/>
</dbReference>
<accession>F0EZV1</accession>
<dbReference type="GO" id="GO:0016887">
    <property type="term" value="F:ATP hydrolysis activity"/>
    <property type="evidence" value="ECO:0007669"/>
    <property type="project" value="InterPro"/>
</dbReference>
<dbReference type="InterPro" id="IPR025857">
    <property type="entry name" value="MacB_PCD"/>
</dbReference>
<dbReference type="PANTHER" id="PTHR30572">
    <property type="entry name" value="MEMBRANE COMPONENT OF TRANSPORTER-RELATED"/>
    <property type="match status" value="1"/>
</dbReference>
<feature type="transmembrane region" description="Helical" evidence="14">
    <location>
        <begin position="570"/>
        <end position="595"/>
    </location>
</feature>
<gene>
    <name evidence="16" type="primary">macB</name>
    <name evidence="16" type="ORF">HMPREF9098_1385</name>
</gene>
<dbReference type="SUPFAM" id="SSF52540">
    <property type="entry name" value="P-loop containing nucleoside triphosphate hydrolases"/>
    <property type="match status" value="1"/>
</dbReference>
<evidence type="ECO:0000256" key="5">
    <source>
        <dbReference type="ARBA" id="ARBA00022692"/>
    </source>
</evidence>
<dbReference type="InterPro" id="IPR017911">
    <property type="entry name" value="MacB-like_ATP-bd"/>
</dbReference>
<dbReference type="EMBL" id="AEWV01000022">
    <property type="protein sequence ID" value="EGC17130.1"/>
    <property type="molecule type" value="Genomic_DNA"/>
</dbReference>
<dbReference type="Pfam" id="PF12704">
    <property type="entry name" value="MacB_PCD"/>
    <property type="match status" value="1"/>
</dbReference>
<evidence type="ECO:0000259" key="15">
    <source>
        <dbReference type="PROSITE" id="PS50893"/>
    </source>
</evidence>
<keyword evidence="3" id="KW-1003">Cell membrane</keyword>
<dbReference type="PANTHER" id="PTHR30572:SF14">
    <property type="entry name" value="MACROLIDE EXPORT ATP-BINDING_PERMEASE PROTEIN MACB"/>
    <property type="match status" value="1"/>
</dbReference>
<keyword evidence="9 14" id="KW-1133">Transmembrane helix</keyword>
<organism evidence="16 17">
    <name type="scientific">Kingella denitrificans ATCC 33394</name>
    <dbReference type="NCBI Taxonomy" id="888741"/>
    <lineage>
        <taxon>Bacteria</taxon>
        <taxon>Pseudomonadati</taxon>
        <taxon>Pseudomonadota</taxon>
        <taxon>Betaproteobacteria</taxon>
        <taxon>Neisseriales</taxon>
        <taxon>Neisseriaceae</taxon>
        <taxon>Kingella</taxon>
    </lineage>
</organism>
<keyword evidence="5 14" id="KW-0812">Transmembrane</keyword>
<dbReference type="InterPro" id="IPR050250">
    <property type="entry name" value="Macrolide_Exporter_MacB"/>
</dbReference>
<evidence type="ECO:0000256" key="6">
    <source>
        <dbReference type="ARBA" id="ARBA00022741"/>
    </source>
</evidence>
<dbReference type="Gene3D" id="3.40.50.300">
    <property type="entry name" value="P-loop containing nucleotide triphosphate hydrolases"/>
    <property type="match status" value="1"/>
</dbReference>
<comment type="similarity">
    <text evidence="12">Belongs to the ABC transporter superfamily. Macrolide exporter (TC 3.A.1.122) family.</text>
</comment>
<dbReference type="CDD" id="cd03255">
    <property type="entry name" value="ABC_MJ0796_LolCDE_FtsE"/>
    <property type="match status" value="1"/>
</dbReference>
<reference evidence="16 17" key="1">
    <citation type="submission" date="2011-01" db="EMBL/GenBank/DDBJ databases">
        <authorList>
            <person name="Muzny D."/>
            <person name="Qin X."/>
            <person name="Deng J."/>
            <person name="Jiang H."/>
            <person name="Liu Y."/>
            <person name="Qu J."/>
            <person name="Song X.-Z."/>
            <person name="Zhang L."/>
            <person name="Thornton R."/>
            <person name="Coyle M."/>
            <person name="Francisco L."/>
            <person name="Jackson L."/>
            <person name="Javaid M."/>
            <person name="Korchina V."/>
            <person name="Kovar C."/>
            <person name="Mata R."/>
            <person name="Mathew T."/>
            <person name="Ngo R."/>
            <person name="Nguyen L."/>
            <person name="Nguyen N."/>
            <person name="Okwuonu G."/>
            <person name="Ongeri F."/>
            <person name="Pham C."/>
            <person name="Simmons D."/>
            <person name="Wilczek-Boney K."/>
            <person name="Hale W."/>
            <person name="Jakkamsetti A."/>
            <person name="Pham P."/>
            <person name="Ruth R."/>
            <person name="San Lucas F."/>
            <person name="Warren J."/>
            <person name="Zhang J."/>
            <person name="Zhao Z."/>
            <person name="Zhou C."/>
            <person name="Zhu D."/>
            <person name="Lee S."/>
            <person name="Bess C."/>
            <person name="Blankenburg K."/>
            <person name="Forbes L."/>
            <person name="Fu Q."/>
            <person name="Gubbala S."/>
            <person name="Hirani K."/>
            <person name="Jayaseelan J.C."/>
            <person name="Lara F."/>
            <person name="Munidasa M."/>
            <person name="Palculict T."/>
            <person name="Patil S."/>
            <person name="Pu L.-L."/>
            <person name="Saada N."/>
            <person name="Tang L."/>
            <person name="Weissenberger G."/>
            <person name="Zhu Y."/>
            <person name="Hemphill L."/>
            <person name="Shang Y."/>
            <person name="Youmans B."/>
            <person name="Ayvaz T."/>
            <person name="Ross M."/>
            <person name="Santibanez J."/>
            <person name="Aqrawi P."/>
            <person name="Gross S."/>
            <person name="Joshi V."/>
            <person name="Fowler G."/>
            <person name="Nazareth L."/>
            <person name="Reid J."/>
            <person name="Worley K."/>
            <person name="Petrosino J."/>
            <person name="Highlander S."/>
            <person name="Gibbs R."/>
        </authorList>
    </citation>
    <scope>NUCLEOTIDE SEQUENCE [LARGE SCALE GENOMIC DNA]</scope>
    <source>
        <strain evidence="16 17">ATCC 33394</strain>
    </source>
</reference>
<evidence type="ECO:0000313" key="16">
    <source>
        <dbReference type="EMBL" id="EGC17130.1"/>
    </source>
</evidence>
<dbReference type="GO" id="GO:0022857">
    <property type="term" value="F:transmembrane transporter activity"/>
    <property type="evidence" value="ECO:0007669"/>
    <property type="project" value="TreeGrafter"/>
</dbReference>
<comment type="caution">
    <text evidence="16">The sequence shown here is derived from an EMBL/GenBank/DDBJ whole genome shotgun (WGS) entry which is preliminary data.</text>
</comment>
<evidence type="ECO:0000256" key="11">
    <source>
        <dbReference type="ARBA" id="ARBA00023251"/>
    </source>
</evidence>
<dbReference type="Pfam" id="PF02687">
    <property type="entry name" value="FtsX"/>
    <property type="match status" value="1"/>
</dbReference>
<keyword evidence="6" id="KW-0547">Nucleotide-binding</keyword>
<dbReference type="GO" id="GO:0098796">
    <property type="term" value="C:membrane protein complex"/>
    <property type="evidence" value="ECO:0007669"/>
    <property type="project" value="UniProtKB-ARBA"/>
</dbReference>
<evidence type="ECO:0000256" key="7">
    <source>
        <dbReference type="ARBA" id="ARBA00022840"/>
    </source>
</evidence>
<dbReference type="STRING" id="888741.HMPREF9098_1385"/>
<dbReference type="GO" id="GO:0005524">
    <property type="term" value="F:ATP binding"/>
    <property type="evidence" value="ECO:0007669"/>
    <property type="project" value="UniProtKB-KW"/>
</dbReference>
<dbReference type="GO" id="GO:0005886">
    <property type="term" value="C:plasma membrane"/>
    <property type="evidence" value="ECO:0007669"/>
    <property type="project" value="UniProtKB-SubCell"/>
</dbReference>
<comment type="subcellular location">
    <subcellularLocation>
        <location evidence="1">Cell inner membrane</location>
        <topology evidence="1">Multi-pass membrane protein</topology>
    </subcellularLocation>
</comment>
<evidence type="ECO:0000256" key="1">
    <source>
        <dbReference type="ARBA" id="ARBA00004429"/>
    </source>
</evidence>
<dbReference type="SMART" id="SM00382">
    <property type="entry name" value="AAA"/>
    <property type="match status" value="1"/>
</dbReference>
<keyword evidence="4" id="KW-0997">Cell inner membrane</keyword>
<feature type="transmembrane region" description="Helical" evidence="14">
    <location>
        <begin position="619"/>
        <end position="644"/>
    </location>
</feature>
<evidence type="ECO:0000313" key="17">
    <source>
        <dbReference type="Proteomes" id="UP000004088"/>
    </source>
</evidence>
<proteinExistence type="inferred from homology"/>
<dbReference type="GO" id="GO:0046677">
    <property type="term" value="P:response to antibiotic"/>
    <property type="evidence" value="ECO:0007669"/>
    <property type="project" value="UniProtKB-KW"/>
</dbReference>
<keyword evidence="17" id="KW-1185">Reference proteome</keyword>
<name>F0EZV1_9NEIS</name>
<dbReference type="InterPro" id="IPR003439">
    <property type="entry name" value="ABC_transporter-like_ATP-bd"/>
</dbReference>
<keyword evidence="11" id="KW-0046">Antibiotic resistance</keyword>
<dbReference type="Proteomes" id="UP000004088">
    <property type="component" value="Unassembled WGS sequence"/>
</dbReference>
<keyword evidence="7 16" id="KW-0067">ATP-binding</keyword>
<evidence type="ECO:0000256" key="8">
    <source>
        <dbReference type="ARBA" id="ARBA00022967"/>
    </source>
</evidence>
<feature type="transmembrane region" description="Helical" evidence="14">
    <location>
        <begin position="656"/>
        <end position="678"/>
    </location>
</feature>
<dbReference type="InterPro" id="IPR027417">
    <property type="entry name" value="P-loop_NTPase"/>
</dbReference>
<dbReference type="InterPro" id="IPR017871">
    <property type="entry name" value="ABC_transporter-like_CS"/>
</dbReference>
<sequence>MKKCRLLLHCPKPQKAACTPTPLLTTPLFRQPETALHPCRLLFPPKGQNVMSLIQCKDINRYFGTGENRVHVLKNINLTIEKGDFVAIIGQSGSGKSTLMNILGLLDTPTSGTYAIAGTETSKMSADELAALRRKRFGFIFQRYNLLSSISARDNVALPSVYAGIGHAERSRRADMLLDKLGLKGKEKNKPSELSGGQQQRVSIARALMNGGEIIFADEPTGALDSGSGENVMEIIRQLYADGHTIIMVTHDPKIAAQANRVIEIKDGEIISDHSKTAELPESNVQAIQEKRGFGFYKDQFAEAFKMSVQAIVAHKMRSMLTMLGIIIGIAAVVSVVALGRGTQEKILSDINSMGTNTISVFPGKGFGDRRSGKVKTLTVADSDAIAKLSYVESTTPSVSTSGTVTYRNIDLTAAANGAGPQFFDVRGLKLDQGRLYDDEDVRSNAQVAVIDSNAVAQLFPDGSDPLGKVIMMDKRPLTIIGTLKKEDNSFGDSSSVNIYVPYTTLMHQISGSKHINGIAVKVKDNVDSQTAEKGVKELLLARHGTEDFFTRNSDSIKQTIESTMGSMTLLISCIAVISLVVGGIGVMNIMLVSVTERTKEIGVRMAIGARQGNILQQFLIESILLCVIGGLSGVLISFGLAALFNSFVSDFAMSFSTASIIGAVLCSTAIGVVFGYMPAKNASKLNPIDALAHD</sequence>
<evidence type="ECO:0000256" key="10">
    <source>
        <dbReference type="ARBA" id="ARBA00023136"/>
    </source>
</evidence>
<evidence type="ECO:0000256" key="3">
    <source>
        <dbReference type="ARBA" id="ARBA00022475"/>
    </source>
</evidence>
<keyword evidence="10 14" id="KW-0472">Membrane</keyword>
<evidence type="ECO:0000256" key="4">
    <source>
        <dbReference type="ARBA" id="ARBA00022519"/>
    </source>
</evidence>
<evidence type="ECO:0000256" key="14">
    <source>
        <dbReference type="SAM" id="Phobius"/>
    </source>
</evidence>
<keyword evidence="16" id="KW-0378">Hydrolase</keyword>
<dbReference type="InterPro" id="IPR003838">
    <property type="entry name" value="ABC3_permease_C"/>
</dbReference>
<dbReference type="AlphaFoldDB" id="F0EZV1"/>
<dbReference type="InterPro" id="IPR003593">
    <property type="entry name" value="AAA+_ATPase"/>
</dbReference>
<dbReference type="HOGENOM" id="CLU_000604_78_1_4"/>
<feature type="domain" description="ABC transporter" evidence="15">
    <location>
        <begin position="54"/>
        <end position="292"/>
    </location>
</feature>